<comment type="caution">
    <text evidence="1">The sequence shown here is derived from an EMBL/GenBank/DDBJ whole genome shotgun (WGS) entry which is preliminary data.</text>
</comment>
<proteinExistence type="predicted"/>
<accession>A0ABX1DET4</accession>
<name>A0ABX1DET4_9FLAO</name>
<keyword evidence="2" id="KW-1185">Reference proteome</keyword>
<evidence type="ECO:0000313" key="2">
    <source>
        <dbReference type="Proteomes" id="UP000760545"/>
    </source>
</evidence>
<dbReference type="EMBL" id="JAAVJS010000033">
    <property type="protein sequence ID" value="NJX16847.1"/>
    <property type="molecule type" value="Genomic_DNA"/>
</dbReference>
<gene>
    <name evidence="1" type="ORF">HC176_15260</name>
</gene>
<sequence>MDLISIWPQISKQYKDTPTYSELMEFLSLENYYEDEDIPYPTLKQIEENTSLNSYQIRKQLKNIYDEIFDYPHVNTLKFNHVEIFIRAEYFKNYASFKVENLKCIPRIGEHIHLPFVEDKIGFKLFYVQDIKHELTGNKQRITISVKGGFFNSYWYYRKHKAIELGEIGQLEEFNSYDFEIKKKLGLNH</sequence>
<organism evidence="1 2">
    <name type="scientific">Tamlana crocina</name>
    <dbReference type="NCBI Taxonomy" id="393006"/>
    <lineage>
        <taxon>Bacteria</taxon>
        <taxon>Pseudomonadati</taxon>
        <taxon>Bacteroidota</taxon>
        <taxon>Flavobacteriia</taxon>
        <taxon>Flavobacteriales</taxon>
        <taxon>Flavobacteriaceae</taxon>
        <taxon>Tamlana</taxon>
    </lineage>
</organism>
<protein>
    <submittedName>
        <fullName evidence="1">Uncharacterized protein</fullName>
    </submittedName>
</protein>
<dbReference type="Proteomes" id="UP000760545">
    <property type="component" value="Unassembled WGS sequence"/>
</dbReference>
<dbReference type="RefSeq" id="WP_167919812.1">
    <property type="nucleotide sequence ID" value="NZ_JAAVJS010000033.1"/>
</dbReference>
<reference evidence="1 2" key="1">
    <citation type="submission" date="2020-03" db="EMBL/GenBank/DDBJ databases">
        <title>Tamlana sp. nov, isolated from XXX.</title>
        <authorList>
            <person name="Cao W.R."/>
        </authorList>
    </citation>
    <scope>NUCLEOTIDE SEQUENCE [LARGE SCALE GENOMIC DNA]</scope>
    <source>
        <strain evidence="1 2">HST1-43</strain>
    </source>
</reference>
<evidence type="ECO:0000313" key="1">
    <source>
        <dbReference type="EMBL" id="NJX16847.1"/>
    </source>
</evidence>